<comment type="similarity">
    <text evidence="1">Belongs to the bacterial solute-binding protein 1 family.</text>
</comment>
<dbReference type="RefSeq" id="WP_030444298.1">
    <property type="nucleotide sequence ID" value="NZ_AP023354.1"/>
</dbReference>
<keyword evidence="2" id="KW-0813">Transport</keyword>
<keyword evidence="6" id="KW-1185">Reference proteome</keyword>
<keyword evidence="3 4" id="KW-0732">Signal</keyword>
<dbReference type="Proteomes" id="UP000680750">
    <property type="component" value="Chromosome"/>
</dbReference>
<evidence type="ECO:0000256" key="3">
    <source>
        <dbReference type="ARBA" id="ARBA00022729"/>
    </source>
</evidence>
<dbReference type="EMBL" id="AP023354">
    <property type="protein sequence ID" value="BCJ31408.1"/>
    <property type="molecule type" value="Genomic_DNA"/>
</dbReference>
<dbReference type="PANTHER" id="PTHR30061">
    <property type="entry name" value="MALTOSE-BINDING PERIPLASMIC PROTEIN"/>
    <property type="match status" value="1"/>
</dbReference>
<evidence type="ECO:0000256" key="2">
    <source>
        <dbReference type="ARBA" id="ARBA00022448"/>
    </source>
</evidence>
<sequence>MRIKRSMARRAVAALGVLALAGSLAACGDSGDDSASGAKPDKLTGVGPITLATGKDTTGTLNEILADWNKAHPDQKVTLTELPEDADQQRQQMVQNAQTKSDAYTILNLDVVWTSEFAANGWVEQLPEKQFDMSKYLPPVIKTAQYFDKLYAAPYASDGALLYYRTDLLKKAGVDKAPTTWDEMTADCQKVLKLPAGKGMSCYGGQLDKYEGLTVNFSEAVNSAGGEVVGANGKPNVNTPAAKKGLDFLVDGVKNKTIPKDALTWKEEESRRGFESGKVVFLRNWPYCYALMANKKDAGNKVAGKYGVAPIPGLDGPGKSTLGGHNLAISKFAKNKKTALDFIKWFTSEKNERTWLTKNSQAPVYGSLYDDPALQKQFPYLSTLKQSIEKAEPRPAIVNYGDATAAIEEQAYAAISGSKSSAQALKDLQDNLTKITSKDK</sequence>
<evidence type="ECO:0000313" key="5">
    <source>
        <dbReference type="EMBL" id="BCJ31408.1"/>
    </source>
</evidence>
<dbReference type="GO" id="GO:0055052">
    <property type="term" value="C:ATP-binding cassette (ABC) transporter complex, substrate-binding subunit-containing"/>
    <property type="evidence" value="ECO:0007669"/>
    <property type="project" value="TreeGrafter"/>
</dbReference>
<accession>A0A810LBL4</accession>
<dbReference type="GO" id="GO:0015768">
    <property type="term" value="P:maltose transport"/>
    <property type="evidence" value="ECO:0007669"/>
    <property type="project" value="TreeGrafter"/>
</dbReference>
<dbReference type="AlphaFoldDB" id="A0A810LBL4"/>
<dbReference type="PROSITE" id="PS51257">
    <property type="entry name" value="PROKAR_LIPOPROTEIN"/>
    <property type="match status" value="1"/>
</dbReference>
<dbReference type="Gene3D" id="3.40.190.10">
    <property type="entry name" value="Periplasmic binding protein-like II"/>
    <property type="match status" value="2"/>
</dbReference>
<protein>
    <submittedName>
        <fullName evidence="5">ABC transporter substrate-binding protein</fullName>
    </submittedName>
</protein>
<name>A0A810LBL4_9ACTN</name>
<evidence type="ECO:0000256" key="4">
    <source>
        <dbReference type="SAM" id="SignalP"/>
    </source>
</evidence>
<dbReference type="Pfam" id="PF01547">
    <property type="entry name" value="SBP_bac_1"/>
    <property type="match status" value="1"/>
</dbReference>
<dbReference type="InterPro" id="IPR006059">
    <property type="entry name" value="SBP"/>
</dbReference>
<dbReference type="KEGG" id="aser:Asera_55160"/>
<dbReference type="GO" id="GO:1901982">
    <property type="term" value="F:maltose binding"/>
    <property type="evidence" value="ECO:0007669"/>
    <property type="project" value="TreeGrafter"/>
</dbReference>
<evidence type="ECO:0000313" key="6">
    <source>
        <dbReference type="Proteomes" id="UP000680750"/>
    </source>
</evidence>
<feature type="signal peptide" evidence="4">
    <location>
        <begin position="1"/>
        <end position="25"/>
    </location>
</feature>
<proteinExistence type="inferred from homology"/>
<evidence type="ECO:0000256" key="1">
    <source>
        <dbReference type="ARBA" id="ARBA00008520"/>
    </source>
</evidence>
<organism evidence="5 6">
    <name type="scientific">Actinocatenispora sera</name>
    <dbReference type="NCBI Taxonomy" id="390989"/>
    <lineage>
        <taxon>Bacteria</taxon>
        <taxon>Bacillati</taxon>
        <taxon>Actinomycetota</taxon>
        <taxon>Actinomycetes</taxon>
        <taxon>Micromonosporales</taxon>
        <taxon>Micromonosporaceae</taxon>
        <taxon>Actinocatenispora</taxon>
    </lineage>
</organism>
<dbReference type="PANTHER" id="PTHR30061:SF50">
    <property type="entry name" value="MALTOSE_MALTODEXTRIN-BINDING PERIPLASMIC PROTEIN"/>
    <property type="match status" value="1"/>
</dbReference>
<dbReference type="SUPFAM" id="SSF53850">
    <property type="entry name" value="Periplasmic binding protein-like II"/>
    <property type="match status" value="1"/>
</dbReference>
<dbReference type="CDD" id="cd14750">
    <property type="entry name" value="PBP2_TMBP"/>
    <property type="match status" value="1"/>
</dbReference>
<gene>
    <name evidence="5" type="ORF">Asera_55160</name>
</gene>
<dbReference type="OrthoDB" id="9770625at2"/>
<dbReference type="GO" id="GO:0042956">
    <property type="term" value="P:maltodextrin transmembrane transport"/>
    <property type="evidence" value="ECO:0007669"/>
    <property type="project" value="TreeGrafter"/>
</dbReference>
<reference evidence="5" key="1">
    <citation type="submission" date="2020-08" db="EMBL/GenBank/DDBJ databases">
        <title>Whole genome shotgun sequence of Actinocatenispora sera NBRC 101916.</title>
        <authorList>
            <person name="Komaki H."/>
            <person name="Tamura T."/>
        </authorList>
    </citation>
    <scope>NUCLEOTIDE SEQUENCE</scope>
    <source>
        <strain evidence="5">NBRC 101916</strain>
    </source>
</reference>
<feature type="chain" id="PRO_5038437941" evidence="4">
    <location>
        <begin position="26"/>
        <end position="440"/>
    </location>
</feature>